<dbReference type="Proteomes" id="UP000827609">
    <property type="component" value="Segment"/>
</dbReference>
<sequence>MSKQEVFNRLDDLHSKERERIKQAKQGPSYFELTNLRIEAAARLARALQTLKAANVVGNVEGVSLQEDALEVAQAYWTAILDGLTPVVVDDSPMRKLLAGMPACIEAFRVVVMESAMREHLVVQCNAIADDIKGFPQLTGHVLPTIQHTCEEGCNCGSITE</sequence>
<proteinExistence type="predicted"/>
<evidence type="ECO:0000313" key="2">
    <source>
        <dbReference type="Proteomes" id="UP000827609"/>
    </source>
</evidence>
<gene>
    <name evidence="1" type="ORF">pEaSNUABM7_00335</name>
</gene>
<name>A0AAE7WUU8_9CAUD</name>
<reference evidence="1" key="1">
    <citation type="submission" date="2021-06" db="EMBL/GenBank/DDBJ databases">
        <title>Complete genome sequence of Erwinia phage pEa_SNUABM_7.</title>
        <authorList>
            <person name="Kim S.G."/>
            <person name="Park S.C."/>
        </authorList>
    </citation>
    <scope>NUCLEOTIDE SEQUENCE</scope>
</reference>
<organism evidence="1 2">
    <name type="scientific">Erwinia phage pEa_SNUABM_7</name>
    <dbReference type="NCBI Taxonomy" id="2866695"/>
    <lineage>
        <taxon>Viruses</taxon>
        <taxon>Duplodnaviria</taxon>
        <taxon>Heunggongvirae</taxon>
        <taxon>Uroviricota</taxon>
        <taxon>Caudoviricetes</taxon>
        <taxon>Snuvirus</taxon>
        <taxon>Snuvirus SNUABM7</taxon>
    </lineage>
</organism>
<dbReference type="EMBL" id="MZ475896">
    <property type="protein sequence ID" value="QYW05003.1"/>
    <property type="molecule type" value="Genomic_DNA"/>
</dbReference>
<evidence type="ECO:0000313" key="1">
    <source>
        <dbReference type="EMBL" id="QYW05003.1"/>
    </source>
</evidence>
<protein>
    <submittedName>
        <fullName evidence="1">Uncharacterized protein</fullName>
    </submittedName>
</protein>
<keyword evidence="2" id="KW-1185">Reference proteome</keyword>
<accession>A0AAE7WUU8</accession>